<dbReference type="GO" id="GO:0010181">
    <property type="term" value="F:FMN binding"/>
    <property type="evidence" value="ECO:0007669"/>
    <property type="project" value="InterPro"/>
</dbReference>
<dbReference type="SUPFAM" id="SSF51395">
    <property type="entry name" value="FMN-linked oxidoreductases"/>
    <property type="match status" value="1"/>
</dbReference>
<organism evidence="2 3">
    <name type="scientific">Nakamurella endophytica</name>
    <dbReference type="NCBI Taxonomy" id="1748367"/>
    <lineage>
        <taxon>Bacteria</taxon>
        <taxon>Bacillati</taxon>
        <taxon>Actinomycetota</taxon>
        <taxon>Actinomycetes</taxon>
        <taxon>Nakamurellales</taxon>
        <taxon>Nakamurellaceae</taxon>
        <taxon>Nakamurella</taxon>
    </lineage>
</organism>
<dbReference type="Gene3D" id="3.20.20.70">
    <property type="entry name" value="Aldolase class I"/>
    <property type="match status" value="1"/>
</dbReference>
<reference evidence="2" key="2">
    <citation type="submission" date="2020-09" db="EMBL/GenBank/DDBJ databases">
        <authorList>
            <person name="Sun Q."/>
            <person name="Zhou Y."/>
        </authorList>
    </citation>
    <scope>NUCLEOTIDE SEQUENCE</scope>
    <source>
        <strain evidence="2">CGMCC 4.7308</strain>
    </source>
</reference>
<dbReference type="InterPro" id="IPR044152">
    <property type="entry name" value="YqjM-like"/>
</dbReference>
<dbReference type="GO" id="GO:0003959">
    <property type="term" value="F:NADPH dehydrogenase activity"/>
    <property type="evidence" value="ECO:0007669"/>
    <property type="project" value="InterPro"/>
</dbReference>
<comment type="cofactor">
    <cofactor evidence="1">
        <name>FMN</name>
        <dbReference type="ChEBI" id="CHEBI:58210"/>
    </cofactor>
</comment>
<protein>
    <recommendedName>
        <fullName evidence="4">NADH:flavin oxidoreductase/NADH oxidase N-terminal domain-containing protein</fullName>
    </recommendedName>
</protein>
<accession>A0A917WMI0</accession>
<proteinExistence type="predicted"/>
<sequence length="110" mass="11487">MVDASSGGLLPAEIPVGPGYQVPLAAEIRRGSGIVTAAVGLVDDPHHAEQILADGDADAILLARAALREPAWPLRAAAALGLTWREAPYPAQYARGRWDDAPHLEPVGAH</sequence>
<dbReference type="InterPro" id="IPR013785">
    <property type="entry name" value="Aldolase_TIM"/>
</dbReference>
<evidence type="ECO:0000313" key="3">
    <source>
        <dbReference type="Proteomes" id="UP000655208"/>
    </source>
</evidence>
<reference evidence="2" key="1">
    <citation type="journal article" date="2014" name="Int. J. Syst. Evol. Microbiol.">
        <title>Complete genome sequence of Corynebacterium casei LMG S-19264T (=DSM 44701T), isolated from a smear-ripened cheese.</title>
        <authorList>
            <consortium name="US DOE Joint Genome Institute (JGI-PGF)"/>
            <person name="Walter F."/>
            <person name="Albersmeier A."/>
            <person name="Kalinowski J."/>
            <person name="Ruckert C."/>
        </authorList>
    </citation>
    <scope>NUCLEOTIDE SEQUENCE</scope>
    <source>
        <strain evidence="2">CGMCC 4.7308</strain>
    </source>
</reference>
<dbReference type="Proteomes" id="UP000655208">
    <property type="component" value="Unassembled WGS sequence"/>
</dbReference>
<evidence type="ECO:0008006" key="4">
    <source>
        <dbReference type="Google" id="ProtNLM"/>
    </source>
</evidence>
<dbReference type="EMBL" id="BMNA01000016">
    <property type="protein sequence ID" value="GGM16515.1"/>
    <property type="molecule type" value="Genomic_DNA"/>
</dbReference>
<dbReference type="PANTHER" id="PTHR43303">
    <property type="entry name" value="NADPH DEHYDROGENASE C23G7.10C-RELATED"/>
    <property type="match status" value="1"/>
</dbReference>
<evidence type="ECO:0000256" key="1">
    <source>
        <dbReference type="ARBA" id="ARBA00001917"/>
    </source>
</evidence>
<evidence type="ECO:0000313" key="2">
    <source>
        <dbReference type="EMBL" id="GGM16515.1"/>
    </source>
</evidence>
<keyword evidence="3" id="KW-1185">Reference proteome</keyword>
<gene>
    <name evidence="2" type="ORF">GCM10011594_40780</name>
</gene>
<dbReference type="AlphaFoldDB" id="A0A917WMI0"/>
<name>A0A917WMI0_9ACTN</name>
<dbReference type="PANTHER" id="PTHR43303:SF4">
    <property type="entry name" value="NADPH DEHYDROGENASE C23G7.10C-RELATED"/>
    <property type="match status" value="1"/>
</dbReference>
<dbReference type="GO" id="GO:0050661">
    <property type="term" value="F:NADP binding"/>
    <property type="evidence" value="ECO:0007669"/>
    <property type="project" value="InterPro"/>
</dbReference>
<comment type="caution">
    <text evidence="2">The sequence shown here is derived from an EMBL/GenBank/DDBJ whole genome shotgun (WGS) entry which is preliminary data.</text>
</comment>